<dbReference type="EMBL" id="BGZK01000349">
    <property type="protein sequence ID" value="GBP38446.1"/>
    <property type="molecule type" value="Genomic_DNA"/>
</dbReference>
<dbReference type="AlphaFoldDB" id="A0A4C1VHM3"/>
<evidence type="ECO:0000313" key="2">
    <source>
        <dbReference type="Proteomes" id="UP000299102"/>
    </source>
</evidence>
<comment type="caution">
    <text evidence="1">The sequence shown here is derived from an EMBL/GenBank/DDBJ whole genome shotgun (WGS) entry which is preliminary data.</text>
</comment>
<accession>A0A4C1VHM3</accession>
<name>A0A4C1VHM3_EUMVA</name>
<gene>
    <name evidence="1" type="ORF">EVAR_23651_1</name>
</gene>
<organism evidence="1 2">
    <name type="scientific">Eumeta variegata</name>
    <name type="common">Bagworm moth</name>
    <name type="synonym">Eumeta japonica</name>
    <dbReference type="NCBI Taxonomy" id="151549"/>
    <lineage>
        <taxon>Eukaryota</taxon>
        <taxon>Metazoa</taxon>
        <taxon>Ecdysozoa</taxon>
        <taxon>Arthropoda</taxon>
        <taxon>Hexapoda</taxon>
        <taxon>Insecta</taxon>
        <taxon>Pterygota</taxon>
        <taxon>Neoptera</taxon>
        <taxon>Endopterygota</taxon>
        <taxon>Lepidoptera</taxon>
        <taxon>Glossata</taxon>
        <taxon>Ditrysia</taxon>
        <taxon>Tineoidea</taxon>
        <taxon>Psychidae</taxon>
        <taxon>Oiketicinae</taxon>
        <taxon>Eumeta</taxon>
    </lineage>
</organism>
<dbReference type="Proteomes" id="UP000299102">
    <property type="component" value="Unassembled WGS sequence"/>
</dbReference>
<protein>
    <submittedName>
        <fullName evidence="1">Uncharacterized protein</fullName>
    </submittedName>
</protein>
<proteinExistence type="predicted"/>
<keyword evidence="2" id="KW-1185">Reference proteome</keyword>
<evidence type="ECO:0000313" key="1">
    <source>
        <dbReference type="EMBL" id="GBP38446.1"/>
    </source>
</evidence>
<sequence>MLNIRRRNRELALTDNPVTRPTTDWDRSLFNKVQRRGPARASRDAASGTRLRTKGVVGISSASALRKSRLPVGSDWRRGAAAGSAVYFVRHVAILTRDGAGKWGEVAHFITRTSNNPHARPPSCGCDVTGIRSRSL</sequence>
<reference evidence="1 2" key="1">
    <citation type="journal article" date="2019" name="Commun. Biol.">
        <title>The bagworm genome reveals a unique fibroin gene that provides high tensile strength.</title>
        <authorList>
            <person name="Kono N."/>
            <person name="Nakamura H."/>
            <person name="Ohtoshi R."/>
            <person name="Tomita M."/>
            <person name="Numata K."/>
            <person name="Arakawa K."/>
        </authorList>
    </citation>
    <scope>NUCLEOTIDE SEQUENCE [LARGE SCALE GENOMIC DNA]</scope>
</reference>